<name>A0A8A2VEM7_9EURY</name>
<keyword evidence="1" id="KW-0472">Membrane</keyword>
<sequence length="119" mass="12761">MSAATFPSMELDPPDSIGLQFAFLALWLVDAVAATLFFVLPYATELNPVTVFFYELFGLPGVAAAAVCYAAVVMAVGHFLSHPLDVAFVGLIVVAYAAFALNNVPLILFEETLPELLHL</sequence>
<keyword evidence="3" id="KW-1185">Reference proteome</keyword>
<accession>A0A8A2VEM7</accession>
<evidence type="ECO:0008006" key="4">
    <source>
        <dbReference type="Google" id="ProtNLM"/>
    </source>
</evidence>
<keyword evidence="1" id="KW-1133">Transmembrane helix</keyword>
<dbReference type="EMBL" id="CP071462">
    <property type="protein sequence ID" value="QSX00554.1"/>
    <property type="molecule type" value="Genomic_DNA"/>
</dbReference>
<evidence type="ECO:0000313" key="3">
    <source>
        <dbReference type="Proteomes" id="UP000663203"/>
    </source>
</evidence>
<protein>
    <recommendedName>
        <fullName evidence="4">DUF5658 domain-containing protein</fullName>
    </recommendedName>
</protein>
<proteinExistence type="predicted"/>
<dbReference type="Proteomes" id="UP000663203">
    <property type="component" value="Chromosome"/>
</dbReference>
<organism evidence="2 3">
    <name type="scientific">Haloterrigena alkaliphila</name>
    <dbReference type="NCBI Taxonomy" id="2816475"/>
    <lineage>
        <taxon>Archaea</taxon>
        <taxon>Methanobacteriati</taxon>
        <taxon>Methanobacteriota</taxon>
        <taxon>Stenosarchaea group</taxon>
        <taxon>Halobacteria</taxon>
        <taxon>Halobacteriales</taxon>
        <taxon>Natrialbaceae</taxon>
        <taxon>Haloterrigena</taxon>
    </lineage>
</organism>
<keyword evidence="1" id="KW-0812">Transmembrane</keyword>
<evidence type="ECO:0000256" key="1">
    <source>
        <dbReference type="SAM" id="Phobius"/>
    </source>
</evidence>
<gene>
    <name evidence="2" type="ORF">J0X25_06235</name>
</gene>
<dbReference type="KEGG" id="hakz:J0X25_06235"/>
<feature type="transmembrane region" description="Helical" evidence="1">
    <location>
        <begin position="52"/>
        <end position="80"/>
    </location>
</feature>
<feature type="transmembrane region" description="Helical" evidence="1">
    <location>
        <begin position="86"/>
        <end position="109"/>
    </location>
</feature>
<dbReference type="AlphaFoldDB" id="A0A8A2VEM7"/>
<reference evidence="2 3" key="1">
    <citation type="submission" date="2021-03" db="EMBL/GenBank/DDBJ databases">
        <title>Haloterrigena longa sp. nov. and Haloterrigena limicola sp. nov., extremely halophilic archaea isolated from a salt lake.</title>
        <authorList>
            <person name="Henglin C."/>
        </authorList>
    </citation>
    <scope>NUCLEOTIDE SEQUENCE [LARGE SCALE GENOMIC DNA]</scope>
    <source>
        <strain evidence="2 3">KZCA68</strain>
    </source>
</reference>
<evidence type="ECO:0000313" key="2">
    <source>
        <dbReference type="EMBL" id="QSX00554.1"/>
    </source>
</evidence>
<dbReference type="GeneID" id="63186886"/>
<feature type="transmembrane region" description="Helical" evidence="1">
    <location>
        <begin position="17"/>
        <end position="40"/>
    </location>
</feature>
<dbReference type="RefSeq" id="WP_207290274.1">
    <property type="nucleotide sequence ID" value="NZ_CP071462.1"/>
</dbReference>